<sequence length="76" mass="8516">MRTPPDYSDINADNVMGATDDITAAIRRALFDEHTAEQLTDAVLEHIAHLNRNEIAATLASFVVAHFHLDPEAYRR</sequence>
<evidence type="ECO:0000313" key="2">
    <source>
        <dbReference type="Proteomes" id="UP001213504"/>
    </source>
</evidence>
<organism evidence="1 2">
    <name type="scientific">Gordonia hongkongensis</name>
    <dbReference type="NCBI Taxonomy" id="1701090"/>
    <lineage>
        <taxon>Bacteria</taxon>
        <taxon>Bacillati</taxon>
        <taxon>Actinomycetota</taxon>
        <taxon>Actinomycetes</taxon>
        <taxon>Mycobacteriales</taxon>
        <taxon>Gordoniaceae</taxon>
        <taxon>Gordonia</taxon>
    </lineage>
</organism>
<dbReference type="EMBL" id="CP121270">
    <property type="protein sequence ID" value="WFP25421.1"/>
    <property type="molecule type" value="Genomic_DNA"/>
</dbReference>
<dbReference type="RefSeq" id="WP_165630679.1">
    <property type="nucleotide sequence ID" value="NZ_CP121270.1"/>
</dbReference>
<dbReference type="AlphaFoldDB" id="A0AAX3T977"/>
<evidence type="ECO:0000313" key="1">
    <source>
        <dbReference type="EMBL" id="WFP25421.1"/>
    </source>
</evidence>
<protein>
    <submittedName>
        <fullName evidence="1">Uncharacterized protein</fullName>
    </submittedName>
</protein>
<name>A0AAX3T977_9ACTN</name>
<reference evidence="1" key="1">
    <citation type="submission" date="2023-04" db="EMBL/GenBank/DDBJ databases">
        <title>Complete genome sequence of a phthalic acid esters degrading bacterial strain.</title>
        <authorList>
            <person name="Weng L."/>
            <person name="Jia Y."/>
            <person name="Ren L."/>
        </authorList>
    </citation>
    <scope>NUCLEOTIDE SEQUENCE</scope>
    <source>
        <strain evidence="1">RL-LY01</strain>
    </source>
</reference>
<gene>
    <name evidence="1" type="ORF">P9A14_02535</name>
</gene>
<dbReference type="Proteomes" id="UP001213504">
    <property type="component" value="Chromosome"/>
</dbReference>
<proteinExistence type="predicted"/>
<accession>A0AAX3T977</accession>